<keyword evidence="2" id="KW-1185">Reference proteome</keyword>
<reference evidence="1 2" key="1">
    <citation type="submission" date="2016-11" db="EMBL/GenBank/DDBJ databases">
        <title>Paenibacillus species isolates.</title>
        <authorList>
            <person name="Beno S.M."/>
        </authorList>
    </citation>
    <scope>NUCLEOTIDE SEQUENCE [LARGE SCALE GENOMIC DNA]</scope>
    <source>
        <strain evidence="1 2">FSL R5-0378</strain>
    </source>
</reference>
<evidence type="ECO:0000313" key="1">
    <source>
        <dbReference type="EMBL" id="OMF41328.1"/>
    </source>
</evidence>
<protein>
    <submittedName>
        <fullName evidence="1">Uncharacterized protein</fullName>
    </submittedName>
</protein>
<feature type="non-terminal residue" evidence="1">
    <location>
        <position position="1"/>
    </location>
</feature>
<dbReference type="AlphaFoldDB" id="A0A1R1DPB5"/>
<sequence>HEQGWAGYFLRLGAWLKKKDRSPYAASVMGLLGDSKEQQRNPDFCARGRDAFGVPAAVEAVFLDETRRWEHGFKGGT</sequence>
<dbReference type="RefSeq" id="WP_208629416.1">
    <property type="nucleotide sequence ID" value="NZ_MRTP01000049.1"/>
</dbReference>
<comment type="caution">
    <text evidence="1">The sequence shown here is derived from an EMBL/GenBank/DDBJ whole genome shotgun (WGS) entry which is preliminary data.</text>
</comment>
<organism evidence="1 2">
    <name type="scientific">Paenibacillus rhizosphaerae</name>
    <dbReference type="NCBI Taxonomy" id="297318"/>
    <lineage>
        <taxon>Bacteria</taxon>
        <taxon>Bacillati</taxon>
        <taxon>Bacillota</taxon>
        <taxon>Bacilli</taxon>
        <taxon>Bacillales</taxon>
        <taxon>Paenibacillaceae</taxon>
        <taxon>Paenibacillus</taxon>
    </lineage>
</organism>
<proteinExistence type="predicted"/>
<dbReference type="Proteomes" id="UP000187172">
    <property type="component" value="Unassembled WGS sequence"/>
</dbReference>
<gene>
    <name evidence="1" type="ORF">BK138_35685</name>
</gene>
<dbReference type="EMBL" id="MRTP01000049">
    <property type="protein sequence ID" value="OMF41328.1"/>
    <property type="molecule type" value="Genomic_DNA"/>
</dbReference>
<accession>A0A1R1DPB5</accession>
<evidence type="ECO:0000313" key="2">
    <source>
        <dbReference type="Proteomes" id="UP000187172"/>
    </source>
</evidence>
<name>A0A1R1DPB5_9BACL</name>